<dbReference type="InterPro" id="IPR033729">
    <property type="entry name" value="SerRS_core"/>
</dbReference>
<feature type="binding site" evidence="13">
    <location>
        <position position="382"/>
    </location>
    <ligand>
        <name>L-serine</name>
        <dbReference type="ChEBI" id="CHEBI:33384"/>
    </ligand>
</feature>
<evidence type="ECO:0000256" key="5">
    <source>
        <dbReference type="ARBA" id="ARBA00022598"/>
    </source>
</evidence>
<keyword evidence="7 12" id="KW-0067">ATP-binding</keyword>
<dbReference type="GO" id="GO:0005524">
    <property type="term" value="F:ATP binding"/>
    <property type="evidence" value="ECO:0007669"/>
    <property type="project" value="UniProtKB-UniRule"/>
</dbReference>
<dbReference type="PROSITE" id="PS50862">
    <property type="entry name" value="AA_TRNA_LIGASE_II"/>
    <property type="match status" value="1"/>
</dbReference>
<evidence type="ECO:0000256" key="3">
    <source>
        <dbReference type="ARBA" id="ARBA00010728"/>
    </source>
</evidence>
<evidence type="ECO:0000256" key="15">
    <source>
        <dbReference type="SAM" id="Coils"/>
    </source>
</evidence>
<keyword evidence="6 12" id="KW-0547">Nucleotide-binding</keyword>
<feature type="binding site" evidence="12">
    <location>
        <position position="384"/>
    </location>
    <ligand>
        <name>L-serine</name>
        <dbReference type="ChEBI" id="CHEBI:33384"/>
    </ligand>
</feature>
<dbReference type="GO" id="GO:0005737">
    <property type="term" value="C:cytoplasm"/>
    <property type="evidence" value="ECO:0007669"/>
    <property type="project" value="UniProtKB-SubCell"/>
</dbReference>
<evidence type="ECO:0000256" key="9">
    <source>
        <dbReference type="ARBA" id="ARBA00023146"/>
    </source>
</evidence>
<dbReference type="NCBIfam" id="TIGR00414">
    <property type="entry name" value="serS"/>
    <property type="match status" value="1"/>
</dbReference>
<dbReference type="Gene3D" id="3.30.930.10">
    <property type="entry name" value="Bira Bifunctional Protein, Domain 2"/>
    <property type="match status" value="1"/>
</dbReference>
<dbReference type="PANTHER" id="PTHR43697:SF1">
    <property type="entry name" value="SERINE--TRNA LIGASE"/>
    <property type="match status" value="1"/>
</dbReference>
<dbReference type="Gene3D" id="1.10.287.40">
    <property type="entry name" value="Serine-tRNA synthetase, tRNA binding domain"/>
    <property type="match status" value="1"/>
</dbReference>
<keyword evidence="4 12" id="KW-0963">Cytoplasm</keyword>
<evidence type="ECO:0000256" key="12">
    <source>
        <dbReference type="HAMAP-Rule" id="MF_00176"/>
    </source>
</evidence>
<dbReference type="InterPro" id="IPR010978">
    <property type="entry name" value="tRNA-bd_arm"/>
</dbReference>
<evidence type="ECO:0000256" key="2">
    <source>
        <dbReference type="ARBA" id="ARBA00005045"/>
    </source>
</evidence>
<dbReference type="AlphaFoldDB" id="A0A1M6TKX2"/>
<feature type="binding site" evidence="12 14">
    <location>
        <begin position="349"/>
        <end position="352"/>
    </location>
    <ligand>
        <name>ATP</name>
        <dbReference type="ChEBI" id="CHEBI:30616"/>
    </ligand>
</feature>
<dbReference type="GO" id="GO:0016260">
    <property type="term" value="P:selenocysteine biosynthetic process"/>
    <property type="evidence" value="ECO:0007669"/>
    <property type="project" value="UniProtKB-UniRule"/>
</dbReference>
<dbReference type="EC" id="6.1.1.11" evidence="12"/>
<proteinExistence type="inferred from homology"/>
<feature type="binding site" evidence="13">
    <location>
        <position position="262"/>
    </location>
    <ligand>
        <name>L-serine</name>
        <dbReference type="ChEBI" id="CHEBI:33384"/>
    </ligand>
</feature>
<dbReference type="PRINTS" id="PR00981">
    <property type="entry name" value="TRNASYNTHSER"/>
</dbReference>
<dbReference type="HAMAP" id="MF_00176">
    <property type="entry name" value="Ser_tRNA_synth_type1"/>
    <property type="match status" value="1"/>
</dbReference>
<dbReference type="Pfam" id="PF02403">
    <property type="entry name" value="Seryl_tRNA_N"/>
    <property type="match status" value="1"/>
</dbReference>
<dbReference type="CDD" id="cd00770">
    <property type="entry name" value="SerRS_core"/>
    <property type="match status" value="1"/>
</dbReference>
<keyword evidence="8 12" id="KW-0648">Protein biosynthesis</keyword>
<dbReference type="PANTHER" id="PTHR43697">
    <property type="entry name" value="SERYL-TRNA SYNTHETASE"/>
    <property type="match status" value="1"/>
</dbReference>
<dbReference type="OrthoDB" id="9804647at2"/>
<feature type="binding site" evidence="12 13">
    <location>
        <position position="285"/>
    </location>
    <ligand>
        <name>L-serine</name>
        <dbReference type="ChEBI" id="CHEBI:33384"/>
    </ligand>
</feature>
<comment type="caution">
    <text evidence="12">Lacks conserved residue(s) required for the propagation of feature annotation.</text>
</comment>
<evidence type="ECO:0000256" key="8">
    <source>
        <dbReference type="ARBA" id="ARBA00022917"/>
    </source>
</evidence>
<dbReference type="InterPro" id="IPR002317">
    <property type="entry name" value="Ser-tRNA-ligase_type_1"/>
</dbReference>
<dbReference type="InterPro" id="IPR045864">
    <property type="entry name" value="aa-tRNA-synth_II/BPL/LPL"/>
</dbReference>
<dbReference type="InterPro" id="IPR042103">
    <property type="entry name" value="SerRS_1_N_sf"/>
</dbReference>
<reference evidence="17 18" key="1">
    <citation type="submission" date="2016-11" db="EMBL/GenBank/DDBJ databases">
        <authorList>
            <person name="Jaros S."/>
            <person name="Januszkiewicz K."/>
            <person name="Wedrychowicz H."/>
        </authorList>
    </citation>
    <scope>NUCLEOTIDE SEQUENCE [LARGE SCALE GENOMIC DNA]</scope>
    <source>
        <strain evidence="17 18">DSM 19557</strain>
    </source>
</reference>
<comment type="subcellular location">
    <subcellularLocation>
        <location evidence="1 12">Cytoplasm</location>
    </subcellularLocation>
</comment>
<feature type="domain" description="Aminoacyl-transfer RNA synthetases class-II family profile" evidence="16">
    <location>
        <begin position="173"/>
        <end position="409"/>
    </location>
</feature>
<organism evidence="17 18">
    <name type="scientific">Thermocrinis minervae</name>
    <dbReference type="NCBI Taxonomy" id="381751"/>
    <lineage>
        <taxon>Bacteria</taxon>
        <taxon>Pseudomonadati</taxon>
        <taxon>Aquificota</taxon>
        <taxon>Aquificia</taxon>
        <taxon>Aquificales</taxon>
        <taxon>Aquificaceae</taxon>
        <taxon>Thermocrinis</taxon>
    </lineage>
</organism>
<dbReference type="GO" id="GO:0006434">
    <property type="term" value="P:seryl-tRNA aminoacylation"/>
    <property type="evidence" value="ECO:0007669"/>
    <property type="project" value="UniProtKB-UniRule"/>
</dbReference>
<comment type="function">
    <text evidence="12">Catalyzes the attachment of serine to tRNA(Ser). Is also able to aminoacylate tRNA(Sec) with serine, to form the misacylated tRNA L-seryl-tRNA(Sec), which will be further converted into selenocysteinyl-tRNA(Sec).</text>
</comment>
<dbReference type="Pfam" id="PF00587">
    <property type="entry name" value="tRNA-synt_2b"/>
    <property type="match status" value="1"/>
</dbReference>
<evidence type="ECO:0000256" key="11">
    <source>
        <dbReference type="ARBA" id="ARBA00048823"/>
    </source>
</evidence>
<dbReference type="InterPro" id="IPR015866">
    <property type="entry name" value="Ser-tRNA-synth_1_N"/>
</dbReference>
<evidence type="ECO:0000256" key="6">
    <source>
        <dbReference type="ARBA" id="ARBA00022741"/>
    </source>
</evidence>
<accession>A0A1M6TKX2</accession>
<comment type="catalytic activity">
    <reaction evidence="11 12">
        <text>tRNA(Ser) + L-serine + ATP = L-seryl-tRNA(Ser) + AMP + diphosphate + H(+)</text>
        <dbReference type="Rhea" id="RHEA:12292"/>
        <dbReference type="Rhea" id="RHEA-COMP:9669"/>
        <dbReference type="Rhea" id="RHEA-COMP:9703"/>
        <dbReference type="ChEBI" id="CHEBI:15378"/>
        <dbReference type="ChEBI" id="CHEBI:30616"/>
        <dbReference type="ChEBI" id="CHEBI:33019"/>
        <dbReference type="ChEBI" id="CHEBI:33384"/>
        <dbReference type="ChEBI" id="CHEBI:78442"/>
        <dbReference type="ChEBI" id="CHEBI:78533"/>
        <dbReference type="ChEBI" id="CHEBI:456215"/>
        <dbReference type="EC" id="6.1.1.11"/>
    </reaction>
</comment>
<sequence>MIDIELIRKRPEFVKERLSLRDKEYTKLVDEVLEKDKERRSLIQKIENLRAERNTKSKQIGQLKKEGKDTTQLEAEVKAIKETLDSLEAELSQVEEHLKDILLRIPNLPHESVPFGEDESQNVEVRRWGEPREFDFEPKPHWEIGVNLGLLDFERGAKLSGSRFTVFTGLGAKLERALINFMLDLHTSKGYKEVIPPHLVKPEILIGTGQLPKFEEDLYKCERDNLYLIPTAEVPLTNLYAGEILKEEDLPIYLTAYTPCYRREAGAYGKDIRGIIRQHQFDKVELVKIVKPEDSYEELEKLVSDAEEVLKLLGLPYRVVLLCTGDLGFSSAKTYDIEVWFPSQGKYREISSCSNCEDFQARRMNTRYMDKNKKLRYVHTLNGSGLAVGRTLAAILENYQQEDGSVVVPEVLRDYLKTDVIKP</sequence>
<dbReference type="UniPathway" id="UPA00906">
    <property type="reaction ID" value="UER00895"/>
</dbReference>
<comment type="domain">
    <text evidence="12">Consists of two distinct domains, a catalytic core and a N-terminal extension that is involved in tRNA binding.</text>
</comment>
<comment type="pathway">
    <text evidence="2 12">Aminoacyl-tRNA biosynthesis; selenocysteinyl-tRNA(Sec) biosynthesis; L-seryl-tRNA(Sec) from L-serine and tRNA(Sec): step 1/1.</text>
</comment>
<dbReference type="InterPro" id="IPR002314">
    <property type="entry name" value="aa-tRNA-synt_IIb"/>
</dbReference>
<evidence type="ECO:0000313" key="17">
    <source>
        <dbReference type="EMBL" id="SHK57617.1"/>
    </source>
</evidence>
<evidence type="ECO:0000256" key="13">
    <source>
        <dbReference type="PIRSR" id="PIRSR001529-1"/>
    </source>
</evidence>
<dbReference type="RefSeq" id="WP_079654584.1">
    <property type="nucleotide sequence ID" value="NZ_LT670846.1"/>
</dbReference>
<protein>
    <recommendedName>
        <fullName evidence="12">Serine--tRNA ligase</fullName>
        <ecNumber evidence="12">6.1.1.11</ecNumber>
    </recommendedName>
    <alternativeName>
        <fullName evidence="12">Seryl-tRNA synthetase</fullName>
        <shortName evidence="12">SerRS</shortName>
    </alternativeName>
    <alternativeName>
        <fullName evidence="12">Seryl-tRNA(Ser/Sec) synthetase</fullName>
    </alternativeName>
</protein>
<evidence type="ECO:0000256" key="10">
    <source>
        <dbReference type="ARBA" id="ARBA00047929"/>
    </source>
</evidence>
<feature type="binding site" evidence="12">
    <location>
        <begin position="231"/>
        <end position="233"/>
    </location>
    <ligand>
        <name>L-serine</name>
        <dbReference type="ChEBI" id="CHEBI:33384"/>
    </ligand>
</feature>
<evidence type="ECO:0000256" key="7">
    <source>
        <dbReference type="ARBA" id="ARBA00022840"/>
    </source>
</evidence>
<dbReference type="SUPFAM" id="SSF46589">
    <property type="entry name" value="tRNA-binding arm"/>
    <property type="match status" value="1"/>
</dbReference>
<feature type="binding site" evidence="13">
    <location>
        <position position="231"/>
    </location>
    <ligand>
        <name>L-serine</name>
        <dbReference type="ChEBI" id="CHEBI:33384"/>
    </ligand>
</feature>
<evidence type="ECO:0000259" key="16">
    <source>
        <dbReference type="PROSITE" id="PS50862"/>
    </source>
</evidence>
<gene>
    <name evidence="12" type="primary">serS</name>
    <name evidence="17" type="ORF">SAMN05444391_1508</name>
</gene>
<dbReference type="InterPro" id="IPR006195">
    <property type="entry name" value="aa-tRNA-synth_II"/>
</dbReference>
<evidence type="ECO:0000256" key="4">
    <source>
        <dbReference type="ARBA" id="ARBA00022490"/>
    </source>
</evidence>
<keyword evidence="15" id="KW-0175">Coiled coil</keyword>
<keyword evidence="18" id="KW-1185">Reference proteome</keyword>
<comment type="similarity">
    <text evidence="3 12">Belongs to the class-II aminoacyl-tRNA synthetase family. Type-1 seryl-tRNA synthetase subfamily.</text>
</comment>
<feature type="coiled-coil region" evidence="15">
    <location>
        <begin position="32"/>
        <end position="104"/>
    </location>
</feature>
<dbReference type="GO" id="GO:0004828">
    <property type="term" value="F:serine-tRNA ligase activity"/>
    <property type="evidence" value="ECO:0007669"/>
    <property type="project" value="UniProtKB-UniRule"/>
</dbReference>
<name>A0A1M6TKX2_9AQUI</name>
<dbReference type="STRING" id="381751.SAMN05444391_1508"/>
<dbReference type="PIRSF" id="PIRSF001529">
    <property type="entry name" value="Ser-tRNA-synth_IIa"/>
    <property type="match status" value="1"/>
</dbReference>
<keyword evidence="5 12" id="KW-0436">Ligase</keyword>
<evidence type="ECO:0000256" key="1">
    <source>
        <dbReference type="ARBA" id="ARBA00004496"/>
    </source>
</evidence>
<dbReference type="Proteomes" id="UP000189810">
    <property type="component" value="Chromosome I"/>
</dbReference>
<comment type="subunit">
    <text evidence="12">Homodimer. The tRNA molecule binds across the dimer.</text>
</comment>
<comment type="catalytic activity">
    <reaction evidence="10 12">
        <text>tRNA(Sec) + L-serine + ATP = L-seryl-tRNA(Sec) + AMP + diphosphate + H(+)</text>
        <dbReference type="Rhea" id="RHEA:42580"/>
        <dbReference type="Rhea" id="RHEA-COMP:9742"/>
        <dbReference type="Rhea" id="RHEA-COMP:10128"/>
        <dbReference type="ChEBI" id="CHEBI:15378"/>
        <dbReference type="ChEBI" id="CHEBI:30616"/>
        <dbReference type="ChEBI" id="CHEBI:33019"/>
        <dbReference type="ChEBI" id="CHEBI:33384"/>
        <dbReference type="ChEBI" id="CHEBI:78442"/>
        <dbReference type="ChEBI" id="CHEBI:78533"/>
        <dbReference type="ChEBI" id="CHEBI:456215"/>
        <dbReference type="EC" id="6.1.1.11"/>
    </reaction>
</comment>
<dbReference type="EMBL" id="LT670846">
    <property type="protein sequence ID" value="SHK57617.1"/>
    <property type="molecule type" value="Genomic_DNA"/>
</dbReference>
<dbReference type="SUPFAM" id="SSF55681">
    <property type="entry name" value="Class II aaRS and biotin synthetases"/>
    <property type="match status" value="1"/>
</dbReference>
<feature type="binding site" evidence="12 14">
    <location>
        <begin position="262"/>
        <end position="264"/>
    </location>
    <ligand>
        <name>ATP</name>
        <dbReference type="ChEBI" id="CHEBI:30616"/>
    </ligand>
</feature>
<keyword evidence="9 12" id="KW-0030">Aminoacyl-tRNA synthetase</keyword>
<evidence type="ECO:0000256" key="14">
    <source>
        <dbReference type="PIRSR" id="PIRSR001529-2"/>
    </source>
</evidence>
<evidence type="ECO:0000313" key="18">
    <source>
        <dbReference type="Proteomes" id="UP000189810"/>
    </source>
</evidence>